<name>A0AAW4XVE7_9BURK</name>
<keyword evidence="1" id="KW-0812">Transmembrane</keyword>
<keyword evidence="3" id="KW-1185">Reference proteome</keyword>
<dbReference type="SUPFAM" id="SSF141072">
    <property type="entry name" value="CalX-like"/>
    <property type="match status" value="1"/>
</dbReference>
<comment type="caution">
    <text evidence="2">The sequence shown here is derived from an EMBL/GenBank/DDBJ whole genome shotgun (WGS) entry which is preliminary data.</text>
</comment>
<dbReference type="Proteomes" id="UP001199260">
    <property type="component" value="Unassembled WGS sequence"/>
</dbReference>
<feature type="transmembrane region" description="Helical" evidence="1">
    <location>
        <begin position="88"/>
        <end position="108"/>
    </location>
</feature>
<dbReference type="InterPro" id="IPR038081">
    <property type="entry name" value="CalX-like_sf"/>
</dbReference>
<keyword evidence="1" id="KW-1133">Transmembrane helix</keyword>
<organism evidence="2 3">
    <name type="scientific">Comamonas koreensis</name>
    <dbReference type="NCBI Taxonomy" id="160825"/>
    <lineage>
        <taxon>Bacteria</taxon>
        <taxon>Pseudomonadati</taxon>
        <taxon>Pseudomonadota</taxon>
        <taxon>Betaproteobacteria</taxon>
        <taxon>Burkholderiales</taxon>
        <taxon>Comamonadaceae</taxon>
        <taxon>Comamonas</taxon>
    </lineage>
</organism>
<dbReference type="AlphaFoldDB" id="A0AAW4XVE7"/>
<gene>
    <name evidence="2" type="ORF">LPW39_07795</name>
</gene>
<reference evidence="2 3" key="1">
    <citation type="submission" date="2021-11" db="EMBL/GenBank/DDBJ databases">
        <title>Genome sequence.</title>
        <authorList>
            <person name="Sun Q."/>
        </authorList>
    </citation>
    <scope>NUCLEOTIDE SEQUENCE [LARGE SCALE GENOMIC DNA]</scope>
    <source>
        <strain evidence="2 3">KCTC 12005</strain>
    </source>
</reference>
<evidence type="ECO:0000313" key="2">
    <source>
        <dbReference type="EMBL" id="MCD2165033.1"/>
    </source>
</evidence>
<dbReference type="RefSeq" id="WP_230773174.1">
    <property type="nucleotide sequence ID" value="NZ_JAJNCT010000007.1"/>
</dbReference>
<keyword evidence="1" id="KW-0472">Membrane</keyword>
<protein>
    <recommendedName>
        <fullName evidence="4">IPTL-CTERM sorting domain-containing protein</fullName>
    </recommendedName>
</protein>
<evidence type="ECO:0000256" key="1">
    <source>
        <dbReference type="SAM" id="Phobius"/>
    </source>
</evidence>
<evidence type="ECO:0000313" key="3">
    <source>
        <dbReference type="Proteomes" id="UP001199260"/>
    </source>
</evidence>
<sequence>MSVNLNLPATSPRYSTTCASPITVAANSTSASCTITATANTTPGDGNVTAQLSIAAPTLADAYTVAGSPAQVVIKDDDTPAVAVATPVPSLGMFGLIGLSSLFAIFGISRSRKRSA</sequence>
<evidence type="ECO:0008006" key="4">
    <source>
        <dbReference type="Google" id="ProtNLM"/>
    </source>
</evidence>
<dbReference type="EMBL" id="JAJNCT010000007">
    <property type="protein sequence ID" value="MCD2165033.1"/>
    <property type="molecule type" value="Genomic_DNA"/>
</dbReference>
<proteinExistence type="predicted"/>
<accession>A0AAW4XVE7</accession>